<dbReference type="RefSeq" id="WP_136013052.1">
    <property type="nucleotide sequence ID" value="NZ_SRYE01000005.1"/>
</dbReference>
<dbReference type="InterPro" id="IPR001362">
    <property type="entry name" value="Glyco_hydro_32"/>
</dbReference>
<gene>
    <name evidence="8" type="ORF">E5334_07910</name>
</gene>
<feature type="domain" description="Glycosyl hydrolase family 32 N-terminal" evidence="6">
    <location>
        <begin position="23"/>
        <end position="357"/>
    </location>
</feature>
<evidence type="ECO:0000259" key="6">
    <source>
        <dbReference type="Pfam" id="PF00251"/>
    </source>
</evidence>
<dbReference type="InterPro" id="IPR023296">
    <property type="entry name" value="Glyco_hydro_beta-prop_sf"/>
</dbReference>
<dbReference type="EMBL" id="SRYE01000005">
    <property type="protein sequence ID" value="TGY61329.1"/>
    <property type="molecule type" value="Genomic_DNA"/>
</dbReference>
<dbReference type="SUPFAM" id="SSF75005">
    <property type="entry name" value="Arabinanase/levansucrase/invertase"/>
    <property type="match status" value="1"/>
</dbReference>
<dbReference type="Pfam" id="PF00251">
    <property type="entry name" value="Glyco_hydro_32N"/>
    <property type="match status" value="1"/>
</dbReference>
<feature type="domain" description="Glycosyl hydrolase family 32 C-terminal" evidence="7">
    <location>
        <begin position="403"/>
        <end position="477"/>
    </location>
</feature>
<evidence type="ECO:0000256" key="4">
    <source>
        <dbReference type="ARBA" id="ARBA00023295"/>
    </source>
</evidence>
<evidence type="ECO:0000256" key="2">
    <source>
        <dbReference type="ARBA" id="ARBA00012758"/>
    </source>
</evidence>
<dbReference type="Gene3D" id="2.60.120.560">
    <property type="entry name" value="Exo-inulinase, domain 1"/>
    <property type="match status" value="1"/>
</dbReference>
<dbReference type="InterPro" id="IPR013320">
    <property type="entry name" value="ConA-like_dom_sf"/>
</dbReference>
<dbReference type="Pfam" id="PF08244">
    <property type="entry name" value="Glyco_hydro_32C"/>
    <property type="match status" value="1"/>
</dbReference>
<keyword evidence="4 5" id="KW-0326">Glycosidase</keyword>
<name>A0A4S2EXW0_9ACTN</name>
<comment type="similarity">
    <text evidence="1 5">Belongs to the glycosyl hydrolase 32 family.</text>
</comment>
<protein>
    <recommendedName>
        <fullName evidence="2">beta-fructofuranosidase</fullName>
        <ecNumber evidence="2">3.2.1.26</ecNumber>
    </recommendedName>
</protein>
<evidence type="ECO:0000313" key="9">
    <source>
        <dbReference type="Proteomes" id="UP000310263"/>
    </source>
</evidence>
<dbReference type="OrthoDB" id="9776657at2"/>
<dbReference type="EC" id="3.2.1.26" evidence="2"/>
<sequence length="490" mass="53705">MLLQTSPTPTATRTHGPWAQRFHLMPQAGWLNDPNGLCQKDGTFHAYFQNSPDQVDGGLKHWGHATSRDLVRWEPDGVVLSPDTPYDAQGVYSGSAQVHDGRIWAFYTGNVKHASHEVAFDYVTSGRDANVLLATSDDGSHFGPKQLLLTPADYPAHLTCHVRDPKVFASPYAQGPAYLMLLGARAKGLDRAHDRGELLVFGSEDLTRWRLENQIVSPEPMGYMWECPDFLGLGTTSATSAENRCPQKEPLNLLSVSPQGLEGPEAGSNVYPSGYMAFAGSLVGAYELGRFHLWDGGFDFYAPQTFMAQDGRCILIGWMGMPDCPQHRNPTVSCGWQHCFTVPREVVTDGAQVFQRPVRELYDYRSSLWLGDGSLQVSGVPCFDLEIARIVDSQCSVTVAGGLTVSYDQTSHEIVVSFEDRLAESLGGGRGERRLAAPALTSLRILGDASSVEVFCNGGAQVFSSRYYPRSYSVQASAPKAAIRCWQLDV</sequence>
<dbReference type="InterPro" id="IPR018053">
    <property type="entry name" value="Glyco_hydro_32_AS"/>
</dbReference>
<dbReference type="CDD" id="cd18623">
    <property type="entry name" value="GH32_ScrB-like"/>
    <property type="match status" value="1"/>
</dbReference>
<dbReference type="GO" id="GO:0005975">
    <property type="term" value="P:carbohydrate metabolic process"/>
    <property type="evidence" value="ECO:0007669"/>
    <property type="project" value="InterPro"/>
</dbReference>
<dbReference type="PANTHER" id="PTHR43101">
    <property type="entry name" value="BETA-FRUCTOSIDASE"/>
    <property type="match status" value="1"/>
</dbReference>
<dbReference type="InterPro" id="IPR013148">
    <property type="entry name" value="Glyco_hydro_32_N"/>
</dbReference>
<dbReference type="Gene3D" id="2.115.10.20">
    <property type="entry name" value="Glycosyl hydrolase domain, family 43"/>
    <property type="match status" value="1"/>
</dbReference>
<dbReference type="GO" id="GO:0004564">
    <property type="term" value="F:beta-fructofuranosidase activity"/>
    <property type="evidence" value="ECO:0007669"/>
    <property type="project" value="UniProtKB-EC"/>
</dbReference>
<proteinExistence type="inferred from homology"/>
<evidence type="ECO:0000313" key="8">
    <source>
        <dbReference type="EMBL" id="TGY61329.1"/>
    </source>
</evidence>
<keyword evidence="3 5" id="KW-0378">Hydrolase</keyword>
<dbReference type="SUPFAM" id="SSF49899">
    <property type="entry name" value="Concanavalin A-like lectins/glucanases"/>
    <property type="match status" value="1"/>
</dbReference>
<accession>A0A4S2EXW0</accession>
<dbReference type="InterPro" id="IPR013189">
    <property type="entry name" value="Glyco_hydro_32_C"/>
</dbReference>
<reference evidence="8 9" key="1">
    <citation type="submission" date="2019-04" db="EMBL/GenBank/DDBJ databases">
        <title>Microbes associate with the intestines of laboratory mice.</title>
        <authorList>
            <person name="Navarre W."/>
            <person name="Wong E."/>
            <person name="Huang K."/>
            <person name="Tropini C."/>
            <person name="Ng K."/>
            <person name="Yu B."/>
        </authorList>
    </citation>
    <scope>NUCLEOTIDE SEQUENCE [LARGE SCALE GENOMIC DNA]</scope>
    <source>
        <strain evidence="8 9">NM07_P-09</strain>
    </source>
</reference>
<dbReference type="InterPro" id="IPR051214">
    <property type="entry name" value="GH32_Enzymes"/>
</dbReference>
<dbReference type="Proteomes" id="UP000310263">
    <property type="component" value="Unassembled WGS sequence"/>
</dbReference>
<keyword evidence="9" id="KW-1185">Reference proteome</keyword>
<dbReference type="PANTHER" id="PTHR43101:SF1">
    <property type="entry name" value="BETA-FRUCTOSIDASE"/>
    <property type="match status" value="1"/>
</dbReference>
<comment type="caution">
    <text evidence="8">The sequence shown here is derived from an EMBL/GenBank/DDBJ whole genome shotgun (WGS) entry which is preliminary data.</text>
</comment>
<evidence type="ECO:0000259" key="7">
    <source>
        <dbReference type="Pfam" id="PF08244"/>
    </source>
</evidence>
<dbReference type="AlphaFoldDB" id="A0A4S2EXW0"/>
<organism evidence="8 9">
    <name type="scientific">Muricaecibacterium torontonense</name>
    <dbReference type="NCBI Taxonomy" id="3032871"/>
    <lineage>
        <taxon>Bacteria</taxon>
        <taxon>Bacillati</taxon>
        <taxon>Actinomycetota</taxon>
        <taxon>Coriobacteriia</taxon>
        <taxon>Coriobacteriales</taxon>
        <taxon>Atopobiaceae</taxon>
        <taxon>Muricaecibacterium</taxon>
    </lineage>
</organism>
<evidence type="ECO:0000256" key="1">
    <source>
        <dbReference type="ARBA" id="ARBA00009902"/>
    </source>
</evidence>
<evidence type="ECO:0000256" key="3">
    <source>
        <dbReference type="ARBA" id="ARBA00022801"/>
    </source>
</evidence>
<evidence type="ECO:0000256" key="5">
    <source>
        <dbReference type="RuleBase" id="RU362110"/>
    </source>
</evidence>
<dbReference type="SMART" id="SM00640">
    <property type="entry name" value="Glyco_32"/>
    <property type="match status" value="1"/>
</dbReference>
<dbReference type="PROSITE" id="PS00609">
    <property type="entry name" value="GLYCOSYL_HYDROL_F32"/>
    <property type="match status" value="1"/>
</dbReference>